<sequence length="145" mass="15126">MDAQAERNVVVAVVAFFMAGWCVVPTDGVTVGTYAQQLAIESVQAIRAAAATVEPETFGRWLASHVMPNDVQSARAGQIAKAITIAGVAEVRTQAAFQVLGIAIEVLAKHDDAAAKAELPKPTEHDAAAAKAELPKPTEHDAAKS</sequence>
<proteinExistence type="predicted"/>
<evidence type="ECO:0000313" key="2">
    <source>
        <dbReference type="EMBL" id="MDC0740142.1"/>
    </source>
</evidence>
<feature type="region of interest" description="Disordered" evidence="1">
    <location>
        <begin position="116"/>
        <end position="145"/>
    </location>
</feature>
<protein>
    <submittedName>
        <fullName evidence="3">Uncharacterized protein</fullName>
    </submittedName>
</protein>
<evidence type="ECO:0000313" key="4">
    <source>
        <dbReference type="Proteomes" id="UP001221411"/>
    </source>
</evidence>
<keyword evidence="4" id="KW-1185">Reference proteome</keyword>
<dbReference type="EMBL" id="JAQNDO010000001">
    <property type="protein sequence ID" value="MDC0740142.1"/>
    <property type="molecule type" value="Genomic_DNA"/>
</dbReference>
<comment type="caution">
    <text evidence="3">The sequence shown here is derived from an EMBL/GenBank/DDBJ whole genome shotgun (WGS) entry which is preliminary data.</text>
</comment>
<organism evidence="3 4">
    <name type="scientific">Polyangium mundeleinium</name>
    <dbReference type="NCBI Taxonomy" id="2995306"/>
    <lineage>
        <taxon>Bacteria</taxon>
        <taxon>Pseudomonadati</taxon>
        <taxon>Myxococcota</taxon>
        <taxon>Polyangia</taxon>
        <taxon>Polyangiales</taxon>
        <taxon>Polyangiaceae</taxon>
        <taxon>Polyangium</taxon>
    </lineage>
</organism>
<dbReference type="EMBL" id="JAQNDO010000001">
    <property type="protein sequence ID" value="MDC0746688.1"/>
    <property type="molecule type" value="Genomic_DNA"/>
</dbReference>
<dbReference type="RefSeq" id="WP_271915051.1">
    <property type="nucleotide sequence ID" value="NZ_JAQNDO010000001.1"/>
</dbReference>
<name>A0ABT5EZT5_9BACT</name>
<reference evidence="3 4" key="1">
    <citation type="submission" date="2022-11" db="EMBL/GenBank/DDBJ databases">
        <title>Minimal conservation of predation-associated metabolite biosynthetic gene clusters underscores biosynthetic potential of Myxococcota including descriptions for ten novel species: Archangium lansinium sp. nov., Myxococcus landrumus sp. nov., Nannocystis bai.</title>
        <authorList>
            <person name="Ahearne A."/>
            <person name="Stevens C."/>
            <person name="Dowd S."/>
        </authorList>
    </citation>
    <scope>NUCLEOTIDE SEQUENCE [LARGE SCALE GENOMIC DNA]</scope>
    <source>
        <strain evidence="3 4">RJM3</strain>
    </source>
</reference>
<evidence type="ECO:0000313" key="3">
    <source>
        <dbReference type="EMBL" id="MDC0746688.1"/>
    </source>
</evidence>
<dbReference type="Proteomes" id="UP001221411">
    <property type="component" value="Unassembled WGS sequence"/>
</dbReference>
<accession>A0ABT5EZT5</accession>
<evidence type="ECO:0000256" key="1">
    <source>
        <dbReference type="SAM" id="MobiDB-lite"/>
    </source>
</evidence>
<gene>
    <name evidence="2" type="ORF">POL67_02215</name>
    <name evidence="3" type="ORF">POL67_35500</name>
</gene>